<feature type="binding site" evidence="8">
    <location>
        <begin position="239"/>
        <end position="240"/>
    </location>
    <ligand>
        <name>NAD(+)</name>
        <dbReference type="ChEBI" id="CHEBI:57540"/>
    </ligand>
</feature>
<dbReference type="InterPro" id="IPR007886">
    <property type="entry name" value="AlaDH/PNT_N"/>
</dbReference>
<feature type="binding site" evidence="8">
    <location>
        <begin position="267"/>
        <end position="270"/>
    </location>
    <ligand>
        <name>NAD(+)</name>
        <dbReference type="ChEBI" id="CHEBI:57540"/>
    </ligand>
</feature>
<dbReference type="Pfam" id="PF01262">
    <property type="entry name" value="AlaDh_PNT_C"/>
    <property type="match status" value="1"/>
</dbReference>
<feature type="active site" description="Proton donor/acceptor" evidence="6">
    <location>
        <position position="270"/>
    </location>
</feature>
<dbReference type="CDD" id="cd05305">
    <property type="entry name" value="L-AlaDH"/>
    <property type="match status" value="1"/>
</dbReference>
<dbReference type="GO" id="GO:0000166">
    <property type="term" value="F:nucleotide binding"/>
    <property type="evidence" value="ECO:0007669"/>
    <property type="project" value="UniProtKB-KW"/>
</dbReference>
<feature type="binding site" evidence="8">
    <location>
        <position position="198"/>
    </location>
    <ligand>
        <name>NAD(+)</name>
        <dbReference type="ChEBI" id="CHEBI:57540"/>
    </ligand>
</feature>
<feature type="binding site" evidence="8">
    <location>
        <position position="134"/>
    </location>
    <ligand>
        <name>NAD(+)</name>
        <dbReference type="ChEBI" id="CHEBI:57540"/>
    </ligand>
</feature>
<keyword evidence="8" id="KW-0547">Nucleotide-binding</keyword>
<name>A0A2W5TFJ5_9BACT</name>
<dbReference type="SUPFAM" id="SSF51735">
    <property type="entry name" value="NAD(P)-binding Rossmann-fold domains"/>
    <property type="match status" value="1"/>
</dbReference>
<evidence type="ECO:0000256" key="5">
    <source>
        <dbReference type="PIRNR" id="PIRNR000183"/>
    </source>
</evidence>
<evidence type="ECO:0000256" key="6">
    <source>
        <dbReference type="PIRSR" id="PIRSR000183-1"/>
    </source>
</evidence>
<dbReference type="GO" id="GO:0000286">
    <property type="term" value="F:alanine dehydrogenase activity"/>
    <property type="evidence" value="ECO:0007669"/>
    <property type="project" value="UniProtKB-UniRule"/>
</dbReference>
<feature type="binding site" evidence="8">
    <location>
        <position position="220"/>
    </location>
    <ligand>
        <name>NAD(+)</name>
        <dbReference type="ChEBI" id="CHEBI:57540"/>
    </ligand>
</feature>
<dbReference type="FunFam" id="3.40.50.720:FF:000049">
    <property type="entry name" value="Alanine dehydrogenase"/>
    <property type="match status" value="1"/>
</dbReference>
<sequence length="382" mass="40076">MIVGVPKEIKTREYRVGMTPAIAAAYVKAGHTVFVEKSAGEGAGIVDADYERVGAKILKTADEVWKRAEMIVKVKEPIEPEYARMQEGQIIYTYFHLAAVAELAKVLIKKKIAAVAYETIQPEDGSLPLLKPMSEVAGKMAIQVGASSLEKAHGGKGILLGGVPGVRNTKVAIIGGGVVGTCAAKVAVGMGADVTILDVSLNRLTYLDDIFGGKLKTLMSDSENIARCVRESDLVVGAVLIPGAKAPKLVSKELIKEMSKGSVVVDVAVDQGGCIETIKATTHDNPTYEVSGVIHYGVANMPGAVPMTSTFALTNATRPYGRTIADKGLKAAVEGDIALARGLNTFGGHVTYEAVARDLGYPYVPIAEAMAGAAAPAKKARK</sequence>
<comment type="caution">
    <text evidence="11">The sequence shown here is derived from an EMBL/GenBank/DDBJ whole genome shotgun (WGS) entry which is preliminary data.</text>
</comment>
<feature type="domain" description="Alanine dehydrogenase/pyridine nucleotide transhydrogenase N-terminal" evidence="10">
    <location>
        <begin position="4"/>
        <end position="137"/>
    </location>
</feature>
<dbReference type="InterPro" id="IPR008141">
    <property type="entry name" value="Ala_DH"/>
</dbReference>
<feature type="domain" description="Alanine dehydrogenase/pyridine nucleotide transhydrogenase NAD(H)-binding" evidence="9">
    <location>
        <begin position="149"/>
        <end position="297"/>
    </location>
</feature>
<reference evidence="11 12" key="1">
    <citation type="submission" date="2017-08" db="EMBL/GenBank/DDBJ databases">
        <title>Infants hospitalized years apart are colonized by the same room-sourced microbial strains.</title>
        <authorList>
            <person name="Brooks B."/>
            <person name="Olm M.R."/>
            <person name="Firek B.A."/>
            <person name="Baker R."/>
            <person name="Thomas B.C."/>
            <person name="Morowitz M.J."/>
            <person name="Banfield J.F."/>
        </authorList>
    </citation>
    <scope>NUCLEOTIDE SEQUENCE [LARGE SCALE GENOMIC DNA]</scope>
    <source>
        <strain evidence="11">S2_003_000_R2_14</strain>
    </source>
</reference>
<evidence type="ECO:0000256" key="7">
    <source>
        <dbReference type="PIRSR" id="PIRSR000183-2"/>
    </source>
</evidence>
<dbReference type="Gene3D" id="3.40.50.720">
    <property type="entry name" value="NAD(P)-binding Rossmann-like Domain"/>
    <property type="match status" value="2"/>
</dbReference>
<dbReference type="SMART" id="SM01003">
    <property type="entry name" value="AlaDh_PNT_N"/>
    <property type="match status" value="1"/>
</dbReference>
<dbReference type="SUPFAM" id="SSF52283">
    <property type="entry name" value="Formate/glycerate dehydrogenase catalytic domain-like"/>
    <property type="match status" value="1"/>
</dbReference>
<evidence type="ECO:0000256" key="2">
    <source>
        <dbReference type="ARBA" id="ARBA00012897"/>
    </source>
</evidence>
<evidence type="ECO:0000256" key="4">
    <source>
        <dbReference type="ARBA" id="ARBA00023027"/>
    </source>
</evidence>
<evidence type="ECO:0000256" key="1">
    <source>
        <dbReference type="ARBA" id="ARBA00005689"/>
    </source>
</evidence>
<dbReference type="NCBIfam" id="TIGR00518">
    <property type="entry name" value="alaDH"/>
    <property type="match status" value="1"/>
</dbReference>
<dbReference type="InterPro" id="IPR008143">
    <property type="entry name" value="Ala_DH/PNT_CS2"/>
</dbReference>
<dbReference type="Proteomes" id="UP000249061">
    <property type="component" value="Unassembled WGS sequence"/>
</dbReference>
<dbReference type="PANTHER" id="PTHR42795:SF1">
    <property type="entry name" value="ALANINE DEHYDROGENASE"/>
    <property type="match status" value="1"/>
</dbReference>
<proteinExistence type="inferred from homology"/>
<feature type="binding site" evidence="8">
    <location>
        <position position="203"/>
    </location>
    <ligand>
        <name>NAD(+)</name>
        <dbReference type="ChEBI" id="CHEBI:57540"/>
    </ligand>
</feature>
<dbReference type="GO" id="GO:0005886">
    <property type="term" value="C:plasma membrane"/>
    <property type="evidence" value="ECO:0007669"/>
    <property type="project" value="TreeGrafter"/>
</dbReference>
<keyword evidence="3 5" id="KW-0560">Oxidoreductase</keyword>
<evidence type="ECO:0000313" key="11">
    <source>
        <dbReference type="EMBL" id="PZR10195.1"/>
    </source>
</evidence>
<evidence type="ECO:0000256" key="3">
    <source>
        <dbReference type="ARBA" id="ARBA00023002"/>
    </source>
</evidence>
<evidence type="ECO:0000313" key="12">
    <source>
        <dbReference type="Proteomes" id="UP000249061"/>
    </source>
</evidence>
<gene>
    <name evidence="11" type="primary">ald</name>
    <name evidence="11" type="ORF">DI536_20415</name>
</gene>
<feature type="binding site" evidence="7">
    <location>
        <position position="15"/>
    </location>
    <ligand>
        <name>substrate</name>
    </ligand>
</feature>
<accession>A0A2W5TFJ5</accession>
<evidence type="ECO:0000259" key="10">
    <source>
        <dbReference type="SMART" id="SM01003"/>
    </source>
</evidence>
<keyword evidence="4 5" id="KW-0520">NAD</keyword>
<dbReference type="GO" id="GO:0042853">
    <property type="term" value="P:L-alanine catabolic process"/>
    <property type="evidence" value="ECO:0007669"/>
    <property type="project" value="InterPro"/>
</dbReference>
<evidence type="ECO:0000256" key="8">
    <source>
        <dbReference type="PIRSR" id="PIRSR000183-3"/>
    </source>
</evidence>
<feature type="binding site" evidence="7">
    <location>
        <position position="75"/>
    </location>
    <ligand>
        <name>substrate</name>
    </ligand>
</feature>
<dbReference type="EC" id="1.4.1.1" evidence="2 5"/>
<comment type="similarity">
    <text evidence="1 5">Belongs to the AlaDH/PNT family.</text>
</comment>
<feature type="binding site" evidence="8">
    <location>
        <begin position="298"/>
        <end position="301"/>
    </location>
    <ligand>
        <name>NAD(+)</name>
        <dbReference type="ChEBI" id="CHEBI:57540"/>
    </ligand>
</feature>
<dbReference type="Pfam" id="PF05222">
    <property type="entry name" value="AlaDh_PNT_N"/>
    <property type="match status" value="1"/>
</dbReference>
<protein>
    <recommendedName>
        <fullName evidence="2 5">Alanine dehydrogenase</fullName>
        <ecNumber evidence="2 5">1.4.1.1</ecNumber>
    </recommendedName>
</protein>
<dbReference type="PANTHER" id="PTHR42795">
    <property type="entry name" value="ALANINE DEHYDROGENASE"/>
    <property type="match status" value="1"/>
</dbReference>
<dbReference type="EMBL" id="QFQP01000018">
    <property type="protein sequence ID" value="PZR10195.1"/>
    <property type="molecule type" value="Genomic_DNA"/>
</dbReference>
<dbReference type="PROSITE" id="PS00837">
    <property type="entry name" value="ALADH_PNT_2"/>
    <property type="match status" value="1"/>
</dbReference>
<feature type="active site" description="Proton donor/acceptor" evidence="6">
    <location>
        <position position="96"/>
    </location>
</feature>
<organism evidence="11 12">
    <name type="scientific">Archangium gephyra</name>
    <dbReference type="NCBI Taxonomy" id="48"/>
    <lineage>
        <taxon>Bacteria</taxon>
        <taxon>Pseudomonadati</taxon>
        <taxon>Myxococcota</taxon>
        <taxon>Myxococcia</taxon>
        <taxon>Myxococcales</taxon>
        <taxon>Cystobacterineae</taxon>
        <taxon>Archangiaceae</taxon>
        <taxon>Archangium</taxon>
    </lineage>
</organism>
<dbReference type="SMART" id="SM01002">
    <property type="entry name" value="AlaDh_PNT_C"/>
    <property type="match status" value="1"/>
</dbReference>
<dbReference type="InterPro" id="IPR007698">
    <property type="entry name" value="AlaDH/PNT_NAD(H)-bd"/>
</dbReference>
<comment type="catalytic activity">
    <reaction evidence="5">
        <text>L-alanine + NAD(+) + H2O = pyruvate + NH4(+) + NADH + H(+)</text>
        <dbReference type="Rhea" id="RHEA:18405"/>
        <dbReference type="ChEBI" id="CHEBI:15361"/>
        <dbReference type="ChEBI" id="CHEBI:15377"/>
        <dbReference type="ChEBI" id="CHEBI:15378"/>
        <dbReference type="ChEBI" id="CHEBI:28938"/>
        <dbReference type="ChEBI" id="CHEBI:57540"/>
        <dbReference type="ChEBI" id="CHEBI:57945"/>
        <dbReference type="ChEBI" id="CHEBI:57972"/>
        <dbReference type="EC" id="1.4.1.1"/>
    </reaction>
</comment>
<dbReference type="InterPro" id="IPR036291">
    <property type="entry name" value="NAD(P)-bd_dom_sf"/>
</dbReference>
<dbReference type="PIRSF" id="PIRSF000183">
    <property type="entry name" value="Alanine_dh"/>
    <property type="match status" value="1"/>
</dbReference>
<dbReference type="AlphaFoldDB" id="A0A2W5TFJ5"/>
<evidence type="ECO:0000259" key="9">
    <source>
        <dbReference type="SMART" id="SM01002"/>
    </source>
</evidence>